<dbReference type="Gene3D" id="1.10.10.10">
    <property type="entry name" value="Winged helix-like DNA-binding domain superfamily/Winged helix DNA-binding domain"/>
    <property type="match status" value="1"/>
</dbReference>
<protein>
    <submittedName>
        <fullName evidence="8">RNA polymerase sigma factor</fullName>
    </submittedName>
</protein>
<keyword evidence="2" id="KW-0805">Transcription regulation</keyword>
<organism evidence="8 9">
    <name type="scientific">Streptomyces longisporus</name>
    <dbReference type="NCBI Taxonomy" id="1948"/>
    <lineage>
        <taxon>Bacteria</taxon>
        <taxon>Bacillati</taxon>
        <taxon>Actinomycetota</taxon>
        <taxon>Actinomycetes</taxon>
        <taxon>Kitasatosporales</taxon>
        <taxon>Streptomycetaceae</taxon>
        <taxon>Streptomyces</taxon>
    </lineage>
</organism>
<evidence type="ECO:0000256" key="2">
    <source>
        <dbReference type="ARBA" id="ARBA00023015"/>
    </source>
</evidence>
<comment type="similarity">
    <text evidence="1">Belongs to the sigma-70 factor family. ECF subfamily.</text>
</comment>
<dbReference type="InterPro" id="IPR007627">
    <property type="entry name" value="RNA_pol_sigma70_r2"/>
</dbReference>
<dbReference type="PANTHER" id="PTHR47756">
    <property type="entry name" value="BLL6612 PROTEIN-RELATED"/>
    <property type="match status" value="1"/>
</dbReference>
<dbReference type="Pfam" id="PF04542">
    <property type="entry name" value="Sigma70_r2"/>
    <property type="match status" value="1"/>
</dbReference>
<dbReference type="InterPro" id="IPR013324">
    <property type="entry name" value="RNA_pol_sigma_r3/r4-like"/>
</dbReference>
<dbReference type="InterPro" id="IPR036388">
    <property type="entry name" value="WH-like_DNA-bd_sf"/>
</dbReference>
<dbReference type="Pfam" id="PF20239">
    <property type="entry name" value="DUF6596"/>
    <property type="match status" value="1"/>
</dbReference>
<keyword evidence="3" id="KW-0731">Sigma factor</keyword>
<evidence type="ECO:0000256" key="4">
    <source>
        <dbReference type="ARBA" id="ARBA00023163"/>
    </source>
</evidence>
<dbReference type="SUPFAM" id="SSF48452">
    <property type="entry name" value="TPR-like"/>
    <property type="match status" value="1"/>
</dbReference>
<evidence type="ECO:0000313" key="8">
    <source>
        <dbReference type="EMBL" id="GAA2490599.1"/>
    </source>
</evidence>
<evidence type="ECO:0000259" key="7">
    <source>
        <dbReference type="Pfam" id="PF20239"/>
    </source>
</evidence>
<accession>A0ABN3LXY6</accession>
<dbReference type="EMBL" id="BAAASG010000007">
    <property type="protein sequence ID" value="GAA2490599.1"/>
    <property type="molecule type" value="Genomic_DNA"/>
</dbReference>
<comment type="caution">
    <text evidence="8">The sequence shown here is derived from an EMBL/GenBank/DDBJ whole genome shotgun (WGS) entry which is preliminary data.</text>
</comment>
<dbReference type="Proteomes" id="UP001501777">
    <property type="component" value="Unassembled WGS sequence"/>
</dbReference>
<dbReference type="NCBIfam" id="TIGR02937">
    <property type="entry name" value="sigma70-ECF"/>
    <property type="match status" value="1"/>
</dbReference>
<dbReference type="PANTHER" id="PTHR47756:SF2">
    <property type="entry name" value="BLL6612 PROTEIN"/>
    <property type="match status" value="1"/>
</dbReference>
<keyword evidence="9" id="KW-1185">Reference proteome</keyword>
<dbReference type="SUPFAM" id="SSF88659">
    <property type="entry name" value="Sigma3 and sigma4 domains of RNA polymerase sigma factors"/>
    <property type="match status" value="1"/>
</dbReference>
<dbReference type="Pfam" id="PF08281">
    <property type="entry name" value="Sigma70_r4_2"/>
    <property type="match status" value="1"/>
</dbReference>
<evidence type="ECO:0000256" key="3">
    <source>
        <dbReference type="ARBA" id="ARBA00023082"/>
    </source>
</evidence>
<dbReference type="InterPro" id="IPR013325">
    <property type="entry name" value="RNA_pol_sigma_r2"/>
</dbReference>
<feature type="domain" description="RNA polymerase sigma factor 70 region 4 type 2" evidence="6">
    <location>
        <begin position="69"/>
        <end position="120"/>
    </location>
</feature>
<dbReference type="Gene3D" id="1.25.40.10">
    <property type="entry name" value="Tetratricopeptide repeat domain"/>
    <property type="match status" value="1"/>
</dbReference>
<evidence type="ECO:0000313" key="9">
    <source>
        <dbReference type="Proteomes" id="UP001501777"/>
    </source>
</evidence>
<proteinExistence type="inferred from homology"/>
<feature type="domain" description="RNA polymerase sigma-70 region 2" evidence="5">
    <location>
        <begin position="2"/>
        <end position="43"/>
    </location>
</feature>
<sequence>MVAEAVVEALERWPSAGPPKRPGAWLLTCARNKALDRIRREGRYRDKLAQIAALPATAEREPDDRLRLIFTCCHPALDADAQVALTLRAVAGLTTAEIARAFLLPEATLAKRLTRAKQKIAKAGIPYRSPEPAERAARLEQVLRVVYLVFNEGCLTTGGDVGVRRELVDDAEWLAGLLVQCLPQEPEPLGLLALIRLHAARWPARLDRHGQLVPLAEQDRSLWNSARIHSAVTLIERAAALRRPGPYQIEAAIAAVHCEAPGWQATDWPQLLTLYDMLLAVDPSPVVRLNRAVIVRHTDGPASALALVDELTETLGRYHLFHATRAALLRDLGRTDQARQADEQALKLTANPAERSLLATRLHPTHDIH</sequence>
<dbReference type="InterPro" id="IPR046531">
    <property type="entry name" value="DUF6596"/>
</dbReference>
<dbReference type="SUPFAM" id="SSF88946">
    <property type="entry name" value="Sigma2 domain of RNA polymerase sigma factors"/>
    <property type="match status" value="1"/>
</dbReference>
<evidence type="ECO:0000259" key="5">
    <source>
        <dbReference type="Pfam" id="PF04542"/>
    </source>
</evidence>
<name>A0ABN3LXY6_STRLO</name>
<dbReference type="InterPro" id="IPR013249">
    <property type="entry name" value="RNA_pol_sigma70_r4_t2"/>
</dbReference>
<keyword evidence="4" id="KW-0804">Transcription</keyword>
<feature type="domain" description="DUF6596" evidence="7">
    <location>
        <begin position="138"/>
        <end position="239"/>
    </location>
</feature>
<dbReference type="InterPro" id="IPR011990">
    <property type="entry name" value="TPR-like_helical_dom_sf"/>
</dbReference>
<evidence type="ECO:0000256" key="1">
    <source>
        <dbReference type="ARBA" id="ARBA00010641"/>
    </source>
</evidence>
<gene>
    <name evidence="8" type="ORF">GCM10010276_32280</name>
</gene>
<dbReference type="Gene3D" id="1.10.1740.10">
    <property type="match status" value="1"/>
</dbReference>
<dbReference type="InterPro" id="IPR014284">
    <property type="entry name" value="RNA_pol_sigma-70_dom"/>
</dbReference>
<evidence type="ECO:0000259" key="6">
    <source>
        <dbReference type="Pfam" id="PF08281"/>
    </source>
</evidence>
<reference evidence="8 9" key="1">
    <citation type="journal article" date="2019" name="Int. J. Syst. Evol. Microbiol.">
        <title>The Global Catalogue of Microorganisms (GCM) 10K type strain sequencing project: providing services to taxonomists for standard genome sequencing and annotation.</title>
        <authorList>
            <consortium name="The Broad Institute Genomics Platform"/>
            <consortium name="The Broad Institute Genome Sequencing Center for Infectious Disease"/>
            <person name="Wu L."/>
            <person name="Ma J."/>
        </authorList>
    </citation>
    <scope>NUCLEOTIDE SEQUENCE [LARGE SCALE GENOMIC DNA]</scope>
    <source>
        <strain evidence="8 9">JCM 4395</strain>
    </source>
</reference>